<dbReference type="SUPFAM" id="SSF46785">
    <property type="entry name" value="Winged helix' DNA-binding domain"/>
    <property type="match status" value="1"/>
</dbReference>
<dbReference type="PANTHER" id="PTHR30136">
    <property type="entry name" value="HELIX-TURN-HELIX TRANSCRIPTIONAL REGULATOR, ICLR FAMILY"/>
    <property type="match status" value="1"/>
</dbReference>
<dbReference type="Proteomes" id="UP000626026">
    <property type="component" value="Unassembled WGS sequence"/>
</dbReference>
<dbReference type="Gene3D" id="1.10.10.10">
    <property type="entry name" value="Winged helix-like DNA-binding domain superfamily/Winged helix DNA-binding domain"/>
    <property type="match status" value="1"/>
</dbReference>
<dbReference type="PANTHER" id="PTHR30136:SF34">
    <property type="entry name" value="TRANSCRIPTIONAL REGULATOR"/>
    <property type="match status" value="1"/>
</dbReference>
<dbReference type="Pfam" id="PF01614">
    <property type="entry name" value="IclR_C"/>
    <property type="match status" value="1"/>
</dbReference>
<dbReference type="Pfam" id="PF09339">
    <property type="entry name" value="HTH_IclR"/>
    <property type="match status" value="1"/>
</dbReference>
<organism evidence="6 7">
    <name type="scientific">Teichococcus aerophilus</name>
    <dbReference type="NCBI Taxonomy" id="1224513"/>
    <lineage>
        <taxon>Bacteria</taxon>
        <taxon>Pseudomonadati</taxon>
        <taxon>Pseudomonadota</taxon>
        <taxon>Alphaproteobacteria</taxon>
        <taxon>Acetobacterales</taxon>
        <taxon>Roseomonadaceae</taxon>
        <taxon>Roseomonas</taxon>
    </lineage>
</organism>
<dbReference type="InterPro" id="IPR014757">
    <property type="entry name" value="Tscrpt_reg_IclR_C"/>
</dbReference>
<proteinExistence type="predicted"/>
<keyword evidence="2" id="KW-0238">DNA-binding</keyword>
<dbReference type="InterPro" id="IPR036388">
    <property type="entry name" value="WH-like_DNA-bd_sf"/>
</dbReference>
<accession>A0ABR7RF91</accession>
<comment type="caution">
    <text evidence="6">The sequence shown here is derived from an EMBL/GenBank/DDBJ whole genome shotgun (WGS) entry which is preliminary data.</text>
</comment>
<dbReference type="PROSITE" id="PS51077">
    <property type="entry name" value="HTH_ICLR"/>
    <property type="match status" value="1"/>
</dbReference>
<evidence type="ECO:0000313" key="6">
    <source>
        <dbReference type="EMBL" id="MBC9205229.1"/>
    </source>
</evidence>
<reference evidence="6 7" key="1">
    <citation type="journal article" date="2013" name="Int. J. Syst. Evol. Microbiol.">
        <title>Roseomonas aerophila sp. nov., isolated from air.</title>
        <authorList>
            <person name="Kim S.J."/>
            <person name="Weon H.Y."/>
            <person name="Ahn J.H."/>
            <person name="Hong S.B."/>
            <person name="Seok S.J."/>
            <person name="Whang K.S."/>
            <person name="Kwon S.W."/>
        </authorList>
    </citation>
    <scope>NUCLEOTIDE SEQUENCE [LARGE SCALE GENOMIC DNA]</scope>
    <source>
        <strain evidence="6 7">NBRC 108923</strain>
    </source>
</reference>
<dbReference type="Gene3D" id="3.30.450.40">
    <property type="match status" value="1"/>
</dbReference>
<evidence type="ECO:0000256" key="2">
    <source>
        <dbReference type="ARBA" id="ARBA00023125"/>
    </source>
</evidence>
<dbReference type="EMBL" id="JACTVA010000001">
    <property type="protein sequence ID" value="MBC9205229.1"/>
    <property type="molecule type" value="Genomic_DNA"/>
</dbReference>
<name>A0ABR7RF91_9PROT</name>
<keyword evidence="3" id="KW-0804">Transcription</keyword>
<dbReference type="PROSITE" id="PS51078">
    <property type="entry name" value="ICLR_ED"/>
    <property type="match status" value="1"/>
</dbReference>
<dbReference type="InterPro" id="IPR036390">
    <property type="entry name" value="WH_DNA-bd_sf"/>
</dbReference>
<evidence type="ECO:0000259" key="4">
    <source>
        <dbReference type="PROSITE" id="PS51077"/>
    </source>
</evidence>
<feature type="domain" description="IclR-ED" evidence="5">
    <location>
        <begin position="82"/>
        <end position="266"/>
    </location>
</feature>
<dbReference type="SUPFAM" id="SSF55781">
    <property type="entry name" value="GAF domain-like"/>
    <property type="match status" value="1"/>
</dbReference>
<dbReference type="InterPro" id="IPR050707">
    <property type="entry name" value="HTH_MetabolicPath_Reg"/>
</dbReference>
<dbReference type="InterPro" id="IPR005471">
    <property type="entry name" value="Tscrpt_reg_IclR_N"/>
</dbReference>
<dbReference type="RefSeq" id="WP_187782415.1">
    <property type="nucleotide sequence ID" value="NZ_JACTVA010000001.1"/>
</dbReference>
<dbReference type="SMART" id="SM00346">
    <property type="entry name" value="HTH_ICLR"/>
    <property type="match status" value="1"/>
</dbReference>
<feature type="domain" description="HTH iclR-type" evidence="4">
    <location>
        <begin position="19"/>
        <end position="81"/>
    </location>
</feature>
<evidence type="ECO:0000256" key="1">
    <source>
        <dbReference type="ARBA" id="ARBA00023015"/>
    </source>
</evidence>
<gene>
    <name evidence="6" type="ORF">IBL26_00160</name>
</gene>
<sequence length="268" mass="29464">MKDTQMARQPDLDRDPLLVRSVGKAFALLSAFDARNPSLSLTQLAIAAGLDRSATQRFAHTLEPLGYLRKDARSKRFTLNVRVMDLTARFLGTDPLVAVARPYLLHLSQTTHETVNLSMRDGTDTVFVNRLLGQHVLNVDVPIGTRMPLYCTSFGIAILSTLPTEEARSVLLQSDRKRLTEATVWEMEPLMEKITLSAARGYATTAEEIYHGDVAVAAPIVNGRGRPLGAVNVASLRSRIALEEMERRYATLVMETARSISNACAALG</sequence>
<evidence type="ECO:0000313" key="7">
    <source>
        <dbReference type="Proteomes" id="UP000626026"/>
    </source>
</evidence>
<evidence type="ECO:0000256" key="3">
    <source>
        <dbReference type="ARBA" id="ARBA00023163"/>
    </source>
</evidence>
<dbReference type="InterPro" id="IPR029016">
    <property type="entry name" value="GAF-like_dom_sf"/>
</dbReference>
<evidence type="ECO:0000259" key="5">
    <source>
        <dbReference type="PROSITE" id="PS51078"/>
    </source>
</evidence>
<protein>
    <submittedName>
        <fullName evidence="6">Helix-turn-helix domain-containing protein</fullName>
    </submittedName>
</protein>
<keyword evidence="7" id="KW-1185">Reference proteome</keyword>
<keyword evidence="1" id="KW-0805">Transcription regulation</keyword>